<reference evidence="2 3" key="1">
    <citation type="submission" date="2019-12" db="EMBL/GenBank/DDBJ databases">
        <title>Complete Genome Sequence of a Quorum-Sensing Bacterium,Rhodobacteraceae bacterium C31, Isolated from a marine microalgae symbiotic bacteria.</title>
        <authorList>
            <person name="Zhang Y."/>
        </authorList>
    </citation>
    <scope>NUCLEOTIDE SEQUENCE [LARGE SCALE GENOMIC DNA]</scope>
    <source>
        <strain evidence="2 3">C31</strain>
    </source>
</reference>
<accession>A0ABX7F6V1</accession>
<dbReference type="EMBL" id="CP047166">
    <property type="protein sequence ID" value="QRF66118.1"/>
    <property type="molecule type" value="Genomic_DNA"/>
</dbReference>
<feature type="transmembrane region" description="Helical" evidence="1">
    <location>
        <begin position="34"/>
        <end position="52"/>
    </location>
</feature>
<dbReference type="RefSeq" id="WP_023848412.1">
    <property type="nucleotide sequence ID" value="NZ_CP047166.1"/>
</dbReference>
<evidence type="ECO:0000313" key="3">
    <source>
        <dbReference type="Proteomes" id="UP000596387"/>
    </source>
</evidence>
<keyword evidence="3" id="KW-1185">Reference proteome</keyword>
<keyword evidence="1" id="KW-0472">Membrane</keyword>
<gene>
    <name evidence="2" type="ORF">GQA70_07225</name>
</gene>
<organism evidence="2 3">
    <name type="scientific">Ponticoccus alexandrii</name>
    <dbReference type="NCBI Taxonomy" id="1943633"/>
    <lineage>
        <taxon>Bacteria</taxon>
        <taxon>Pseudomonadati</taxon>
        <taxon>Pseudomonadota</taxon>
        <taxon>Alphaproteobacteria</taxon>
        <taxon>Rhodobacterales</taxon>
        <taxon>Roseobacteraceae</taxon>
        <taxon>Ponticoccus</taxon>
    </lineage>
</organism>
<evidence type="ECO:0000313" key="2">
    <source>
        <dbReference type="EMBL" id="QRF66118.1"/>
    </source>
</evidence>
<keyword evidence="1" id="KW-0812">Transmembrane</keyword>
<proteinExistence type="predicted"/>
<protein>
    <recommendedName>
        <fullName evidence="4">DUF202 domain-containing protein</fullName>
    </recommendedName>
</protein>
<sequence>MLTSISGRLAAFSWLLLSAITAMGLTLGSSGNVAVNVLMAVVFGLVGGFLLWRTRAAAILHRTHPADPAVETVLRTQLIANLAMALLGLAFASAAALRVWREAVPVFG</sequence>
<keyword evidence="1" id="KW-1133">Transmembrane helix</keyword>
<evidence type="ECO:0000256" key="1">
    <source>
        <dbReference type="SAM" id="Phobius"/>
    </source>
</evidence>
<evidence type="ECO:0008006" key="4">
    <source>
        <dbReference type="Google" id="ProtNLM"/>
    </source>
</evidence>
<name>A0ABX7F6V1_9RHOB</name>
<feature type="transmembrane region" description="Helical" evidence="1">
    <location>
        <begin position="78"/>
        <end position="100"/>
    </location>
</feature>
<dbReference type="Proteomes" id="UP000596387">
    <property type="component" value="Chromosome"/>
</dbReference>